<protein>
    <recommendedName>
        <fullName evidence="1">CHAT domain-containing protein</fullName>
    </recommendedName>
</protein>
<accession>A0A4Y7SCR5</accession>
<dbReference type="Proteomes" id="UP000298030">
    <property type="component" value="Unassembled WGS sequence"/>
</dbReference>
<keyword evidence="3" id="KW-1185">Reference proteome</keyword>
<dbReference type="AlphaFoldDB" id="A0A4Y7SCR5"/>
<reference evidence="2 3" key="1">
    <citation type="journal article" date="2019" name="Nat. Ecol. Evol.">
        <title>Megaphylogeny resolves global patterns of mushroom evolution.</title>
        <authorList>
            <person name="Varga T."/>
            <person name="Krizsan K."/>
            <person name="Foldi C."/>
            <person name="Dima B."/>
            <person name="Sanchez-Garcia M."/>
            <person name="Sanchez-Ramirez S."/>
            <person name="Szollosi G.J."/>
            <person name="Szarkandi J.G."/>
            <person name="Papp V."/>
            <person name="Albert L."/>
            <person name="Andreopoulos W."/>
            <person name="Angelini C."/>
            <person name="Antonin V."/>
            <person name="Barry K.W."/>
            <person name="Bougher N.L."/>
            <person name="Buchanan P."/>
            <person name="Buyck B."/>
            <person name="Bense V."/>
            <person name="Catcheside P."/>
            <person name="Chovatia M."/>
            <person name="Cooper J."/>
            <person name="Damon W."/>
            <person name="Desjardin D."/>
            <person name="Finy P."/>
            <person name="Geml J."/>
            <person name="Haridas S."/>
            <person name="Hughes K."/>
            <person name="Justo A."/>
            <person name="Karasinski D."/>
            <person name="Kautmanova I."/>
            <person name="Kiss B."/>
            <person name="Kocsube S."/>
            <person name="Kotiranta H."/>
            <person name="LaButti K.M."/>
            <person name="Lechner B.E."/>
            <person name="Liimatainen K."/>
            <person name="Lipzen A."/>
            <person name="Lukacs Z."/>
            <person name="Mihaltcheva S."/>
            <person name="Morgado L.N."/>
            <person name="Niskanen T."/>
            <person name="Noordeloos M.E."/>
            <person name="Ohm R.A."/>
            <person name="Ortiz-Santana B."/>
            <person name="Ovrebo C."/>
            <person name="Racz N."/>
            <person name="Riley R."/>
            <person name="Savchenko A."/>
            <person name="Shiryaev A."/>
            <person name="Soop K."/>
            <person name="Spirin V."/>
            <person name="Szebenyi C."/>
            <person name="Tomsovsky M."/>
            <person name="Tulloss R.E."/>
            <person name="Uehling J."/>
            <person name="Grigoriev I.V."/>
            <person name="Vagvolgyi C."/>
            <person name="Papp T."/>
            <person name="Martin F.M."/>
            <person name="Miettinen O."/>
            <person name="Hibbett D.S."/>
            <person name="Nagy L.G."/>
        </authorList>
    </citation>
    <scope>NUCLEOTIDE SEQUENCE [LARGE SCALE GENOMIC DNA]</scope>
    <source>
        <strain evidence="2 3">FP101781</strain>
    </source>
</reference>
<comment type="caution">
    <text evidence="2">The sequence shown here is derived from an EMBL/GenBank/DDBJ whole genome shotgun (WGS) entry which is preliminary data.</text>
</comment>
<dbReference type="Gene3D" id="1.25.40.10">
    <property type="entry name" value="Tetratricopeptide repeat domain"/>
    <property type="match status" value="3"/>
</dbReference>
<sequence>MVISFGFTAEWELGIPSGADGALAAHINACSCDACRPGLCYTGNAIEMLQSALQLTPSDHPSMTRCLLKLGAEHTRAFQESQDLSHLDSALSAISNALDLTARSDPEFPKHLGNLANILVMRFNFTRDISSLDEAISKLREVVEATPEEDPRLPCRQNTLGHLLELRFKKRGNLSDLSDSIDARTKASEARLAHHTHLGFLAKGLRHSLQAFVQRVDALVEDGKETPLERSTQEVDADSCGCDTLSLLCTLGRLLHLRFQRAGASSDINSAISFHRLSVRLADESHPGSERFLDNLGRSLQSRFEHEERLCDIEEAISVYQKSANAQHNPDCHGSKLQYGCCIMHRVGTCFMSKYTITGDRADLDEAICTFQRMVYVDPGDVQHPCVAVWLHSLARAFIVRFTLSRDPNDLSEAISIQESLVQQSRRDDRALGQRLFTLSRMLCTRFCEFGDLEDVDQAIALGRKTIERNPEDSAELPDFLEGLAISLTHRAQDRAAFTELKVLLGAESARQHTSISMHQQQAIEYLTEAIGLIRKAIELTPTGHWKVPGLFHNLAGCLHLRFENAHALQDIDEALAVQGKAVELACERDFRANGGAYKARLAELFLCRYSHTSNDTDREGMIDNYEGALASPPRTQEDRLVVAVRLARSCSKATQVIAAFDAAIDAATLMIGLDQTIVQRYFHIHVISQMPLEAAAVACDHGRPDKATEWLEQGRCLVWNQLNHLRTPLETVRAYDPELARDLADVSRRLEEAGSMRPLMNIYMSKAKKLSLDDKARAHTKISRQWEELLAKARALPGLNSFLKPLPCIALLESLPSSGNIVIITAHKSRCDAMALVANLGEPLHIPLPDLTISKAREYAAIMNKKLRAYGFRGQVGGKVMSNEGDEDAVGRGAGQYQGKDRNVLYVLKGLWIEVVKPILDALAIPKADDPSASTLHRMWWCPTGVLSFLPLHAAGVYSDVGPRSECVLDYVASSYTPSISSLLERVQNDRQVEEGVSGLFLTNQPNVRGQRPLAGTTKEVNSIHEIATRQEIRVLKVEGSALSTDDCLKYMEEYSSVHFACHGLQSNNEPLKSQLRLETGALELGAIMQKNLKYADFAFLSACETSTGQEKLDNEVVHLAAGMLAAGYRRVVGTMWEIRDSHAVDVANDFYGYLMDHREDGSGSRFDGSRSAHALHHAVRQLRARIDDAREVRGLPDELEKSLLLWIPYVHYGY</sequence>
<dbReference type="Pfam" id="PF12770">
    <property type="entry name" value="CHAT"/>
    <property type="match status" value="1"/>
</dbReference>
<gene>
    <name evidence="2" type="ORF">FA13DRAFT_347696</name>
</gene>
<organism evidence="2 3">
    <name type="scientific">Coprinellus micaceus</name>
    <name type="common">Glistening ink-cap mushroom</name>
    <name type="synonym">Coprinus micaceus</name>
    <dbReference type="NCBI Taxonomy" id="71717"/>
    <lineage>
        <taxon>Eukaryota</taxon>
        <taxon>Fungi</taxon>
        <taxon>Dikarya</taxon>
        <taxon>Basidiomycota</taxon>
        <taxon>Agaricomycotina</taxon>
        <taxon>Agaricomycetes</taxon>
        <taxon>Agaricomycetidae</taxon>
        <taxon>Agaricales</taxon>
        <taxon>Agaricineae</taxon>
        <taxon>Psathyrellaceae</taxon>
        <taxon>Coprinellus</taxon>
    </lineage>
</organism>
<evidence type="ECO:0000259" key="1">
    <source>
        <dbReference type="Pfam" id="PF12770"/>
    </source>
</evidence>
<dbReference type="STRING" id="71717.A0A4Y7SCR5"/>
<dbReference type="EMBL" id="QPFP01000186">
    <property type="protein sequence ID" value="TEB19527.1"/>
    <property type="molecule type" value="Genomic_DNA"/>
</dbReference>
<dbReference type="SUPFAM" id="SSF48452">
    <property type="entry name" value="TPR-like"/>
    <property type="match status" value="1"/>
</dbReference>
<dbReference type="InterPro" id="IPR024983">
    <property type="entry name" value="CHAT_dom"/>
</dbReference>
<evidence type="ECO:0000313" key="2">
    <source>
        <dbReference type="EMBL" id="TEB19527.1"/>
    </source>
</evidence>
<name>A0A4Y7SCR5_COPMI</name>
<dbReference type="OrthoDB" id="9991317at2759"/>
<proteinExistence type="predicted"/>
<evidence type="ECO:0000313" key="3">
    <source>
        <dbReference type="Proteomes" id="UP000298030"/>
    </source>
</evidence>
<dbReference type="InterPro" id="IPR011990">
    <property type="entry name" value="TPR-like_helical_dom_sf"/>
</dbReference>
<feature type="domain" description="CHAT" evidence="1">
    <location>
        <begin position="911"/>
        <end position="1215"/>
    </location>
</feature>